<proteinExistence type="predicted"/>
<dbReference type="GO" id="GO:0006338">
    <property type="term" value="P:chromatin remodeling"/>
    <property type="evidence" value="ECO:0007669"/>
    <property type="project" value="InterPro"/>
</dbReference>
<dbReference type="InterPro" id="IPR056515">
    <property type="entry name" value="INO80E_N"/>
</dbReference>
<feature type="region of interest" description="Disordered" evidence="1">
    <location>
        <begin position="137"/>
        <end position="198"/>
    </location>
</feature>
<sequence length="198" mass="22636">MLEGWYCRTMNEEAQQRNPLMSMLNEEPQPPNPLMSMLSEESTAPRGSPLPTLITESASAVDVSSGGEDESDDEESVTFVTDFRTMYSDLKKKVKILIQENVFFQNNLRANQKRLLKITRDRSFLLDRLAEYEREVLSSSDSDETVESEDSARVEVQPKRRKVEPSTSQSTSTQMKPPVTTARRGKKITKKQQQQQQQ</sequence>
<evidence type="ECO:0000313" key="3">
    <source>
        <dbReference type="EnsemblMetazoa" id="AMEM009932-PA"/>
    </source>
</evidence>
<dbReference type="VEuPathDB" id="VectorBase:AMEM21_000525"/>
<dbReference type="AlphaFoldDB" id="A0A182V709"/>
<dbReference type="Proteomes" id="UP000075903">
    <property type="component" value="Unassembled WGS sequence"/>
</dbReference>
<feature type="region of interest" description="Disordered" evidence="1">
    <location>
        <begin position="23"/>
        <end position="48"/>
    </location>
</feature>
<dbReference type="PANTHER" id="PTHR21812">
    <property type="entry name" value="INO80 COMPLEX SUBUNIT E"/>
    <property type="match status" value="1"/>
</dbReference>
<dbReference type="VEuPathDB" id="VectorBase:AMEM009932"/>
<feature type="compositionally biased region" description="Polar residues" evidence="1">
    <location>
        <begin position="165"/>
        <end position="175"/>
    </location>
</feature>
<feature type="domain" description="INO80 complex subunit E N-terminal" evidence="2">
    <location>
        <begin position="82"/>
        <end position="129"/>
    </location>
</feature>
<accession>A0A182V709</accession>
<organism evidence="3 4">
    <name type="scientific">Anopheles merus</name>
    <name type="common">Mosquito</name>
    <dbReference type="NCBI Taxonomy" id="30066"/>
    <lineage>
        <taxon>Eukaryota</taxon>
        <taxon>Metazoa</taxon>
        <taxon>Ecdysozoa</taxon>
        <taxon>Arthropoda</taxon>
        <taxon>Hexapoda</taxon>
        <taxon>Insecta</taxon>
        <taxon>Pterygota</taxon>
        <taxon>Neoptera</taxon>
        <taxon>Endopterygota</taxon>
        <taxon>Diptera</taxon>
        <taxon>Nematocera</taxon>
        <taxon>Culicoidea</taxon>
        <taxon>Culicidae</taxon>
        <taxon>Anophelinae</taxon>
        <taxon>Anopheles</taxon>
    </lineage>
</organism>
<dbReference type="EnsemblMetazoa" id="AMEM009932-RA">
    <property type="protein sequence ID" value="AMEM009932-PA"/>
    <property type="gene ID" value="AMEM009932"/>
</dbReference>
<dbReference type="GO" id="GO:0031011">
    <property type="term" value="C:Ino80 complex"/>
    <property type="evidence" value="ECO:0007669"/>
    <property type="project" value="InterPro"/>
</dbReference>
<dbReference type="PANTHER" id="PTHR21812:SF1">
    <property type="entry name" value="INO80 COMPLEX SUBUNIT E"/>
    <property type="match status" value="1"/>
</dbReference>
<reference evidence="3" key="1">
    <citation type="submission" date="2020-05" db="UniProtKB">
        <authorList>
            <consortium name="EnsemblMetazoa"/>
        </authorList>
    </citation>
    <scope>IDENTIFICATION</scope>
    <source>
        <strain evidence="3">MAF</strain>
    </source>
</reference>
<protein>
    <recommendedName>
        <fullName evidence="2">INO80 complex subunit E N-terminal domain-containing protein</fullName>
    </recommendedName>
</protein>
<evidence type="ECO:0000256" key="1">
    <source>
        <dbReference type="SAM" id="MobiDB-lite"/>
    </source>
</evidence>
<dbReference type="InterPro" id="IPR026678">
    <property type="entry name" value="INO80E"/>
</dbReference>
<dbReference type="Pfam" id="PF24237">
    <property type="entry name" value="INO80E"/>
    <property type="match status" value="1"/>
</dbReference>
<evidence type="ECO:0000259" key="2">
    <source>
        <dbReference type="Pfam" id="PF24237"/>
    </source>
</evidence>
<name>A0A182V709_ANOME</name>
<keyword evidence="4" id="KW-1185">Reference proteome</keyword>
<dbReference type="STRING" id="30066.A0A182V709"/>
<evidence type="ECO:0000313" key="4">
    <source>
        <dbReference type="Proteomes" id="UP000075903"/>
    </source>
</evidence>